<feature type="region of interest" description="Disordered" evidence="1">
    <location>
        <begin position="230"/>
        <end position="259"/>
    </location>
</feature>
<keyword evidence="3" id="KW-1185">Reference proteome</keyword>
<dbReference type="Proteomes" id="UP001151760">
    <property type="component" value="Unassembled WGS sequence"/>
</dbReference>
<dbReference type="EMBL" id="BQNB010013729">
    <property type="protein sequence ID" value="GJT19594.1"/>
    <property type="molecule type" value="Genomic_DNA"/>
</dbReference>
<feature type="region of interest" description="Disordered" evidence="1">
    <location>
        <begin position="149"/>
        <end position="175"/>
    </location>
</feature>
<reference evidence="2" key="2">
    <citation type="submission" date="2022-01" db="EMBL/GenBank/DDBJ databases">
        <authorList>
            <person name="Yamashiro T."/>
            <person name="Shiraishi A."/>
            <person name="Satake H."/>
            <person name="Nakayama K."/>
        </authorList>
    </citation>
    <scope>NUCLEOTIDE SEQUENCE</scope>
</reference>
<accession>A0ABQ5BZC8</accession>
<organism evidence="2 3">
    <name type="scientific">Tanacetum coccineum</name>
    <dbReference type="NCBI Taxonomy" id="301880"/>
    <lineage>
        <taxon>Eukaryota</taxon>
        <taxon>Viridiplantae</taxon>
        <taxon>Streptophyta</taxon>
        <taxon>Embryophyta</taxon>
        <taxon>Tracheophyta</taxon>
        <taxon>Spermatophyta</taxon>
        <taxon>Magnoliopsida</taxon>
        <taxon>eudicotyledons</taxon>
        <taxon>Gunneridae</taxon>
        <taxon>Pentapetalae</taxon>
        <taxon>asterids</taxon>
        <taxon>campanulids</taxon>
        <taxon>Asterales</taxon>
        <taxon>Asteraceae</taxon>
        <taxon>Asteroideae</taxon>
        <taxon>Anthemideae</taxon>
        <taxon>Anthemidinae</taxon>
        <taxon>Tanacetum</taxon>
    </lineage>
</organism>
<feature type="compositionally biased region" description="Low complexity" evidence="1">
    <location>
        <begin position="34"/>
        <end position="49"/>
    </location>
</feature>
<gene>
    <name evidence="2" type="ORF">Tco_0878300</name>
</gene>
<evidence type="ECO:0000313" key="3">
    <source>
        <dbReference type="Proteomes" id="UP001151760"/>
    </source>
</evidence>
<comment type="caution">
    <text evidence="2">The sequence shown here is derived from an EMBL/GenBank/DDBJ whole genome shotgun (WGS) entry which is preliminary data.</text>
</comment>
<evidence type="ECO:0000256" key="1">
    <source>
        <dbReference type="SAM" id="MobiDB-lite"/>
    </source>
</evidence>
<feature type="compositionally biased region" description="Low complexity" evidence="1">
    <location>
        <begin position="152"/>
        <end position="168"/>
    </location>
</feature>
<feature type="compositionally biased region" description="Basic residues" evidence="1">
    <location>
        <begin position="84"/>
        <end position="100"/>
    </location>
</feature>
<proteinExistence type="predicted"/>
<protein>
    <submittedName>
        <fullName evidence="2">Uncharacterized protein</fullName>
    </submittedName>
</protein>
<feature type="compositionally biased region" description="Basic and acidic residues" evidence="1">
    <location>
        <begin position="240"/>
        <end position="259"/>
    </location>
</feature>
<reference evidence="2" key="1">
    <citation type="journal article" date="2022" name="Int. J. Mol. Sci.">
        <title>Draft Genome of Tanacetum Coccineum: Genomic Comparison of Closely Related Tanacetum-Family Plants.</title>
        <authorList>
            <person name="Yamashiro T."/>
            <person name="Shiraishi A."/>
            <person name="Nakayama K."/>
            <person name="Satake H."/>
        </authorList>
    </citation>
    <scope>NUCLEOTIDE SEQUENCE</scope>
</reference>
<evidence type="ECO:0000313" key="2">
    <source>
        <dbReference type="EMBL" id="GJT19594.1"/>
    </source>
</evidence>
<sequence length="259" mass="29851">MSITPFDSTYFRGRNKTLAAEEDKVRVLIYAASSSEGSSSYPYSSQSAADIPKSPDDYIPTDASQTSGGDEGLLDLYALNRRENLKKRRRKQRKRQRKKNVYIPNWGGNKAEDVSRSFNVQFHQTQEEEPIEQFKDDGLLADILLNRPKGLSIPGPMQSQPQQPSQASDPKEKGKGILIEETQKTYERVSRIHRKILSKFNSNWFPEKENQNGYRERDAKRLLKEEKATVTEETAIQRSLNEDREQFDVSQKLSKDYRL</sequence>
<feature type="region of interest" description="Disordered" evidence="1">
    <location>
        <begin position="34"/>
        <end position="106"/>
    </location>
</feature>
<name>A0ABQ5BZC8_9ASTR</name>